<evidence type="ECO:0000313" key="2">
    <source>
        <dbReference type="Proteomes" id="UP000266673"/>
    </source>
</evidence>
<dbReference type="AlphaFoldDB" id="A0A397VDR8"/>
<proteinExistence type="predicted"/>
<gene>
    <name evidence="1" type="ORF">C2G38_2178854</name>
</gene>
<name>A0A397VDR8_9GLOM</name>
<protein>
    <submittedName>
        <fullName evidence="1">Uncharacterized protein</fullName>
    </submittedName>
</protein>
<dbReference type="OrthoDB" id="2379842at2759"/>
<accession>A0A397VDR8</accession>
<reference evidence="1 2" key="1">
    <citation type="submission" date="2018-06" db="EMBL/GenBank/DDBJ databases">
        <title>Comparative genomics reveals the genomic features of Rhizophagus irregularis, R. cerebriforme, R. diaphanum and Gigaspora rosea, and their symbiotic lifestyle signature.</title>
        <authorList>
            <person name="Morin E."/>
            <person name="San Clemente H."/>
            <person name="Chen E.C.H."/>
            <person name="De La Providencia I."/>
            <person name="Hainaut M."/>
            <person name="Kuo A."/>
            <person name="Kohler A."/>
            <person name="Murat C."/>
            <person name="Tang N."/>
            <person name="Roy S."/>
            <person name="Loubradou J."/>
            <person name="Henrissat B."/>
            <person name="Grigoriev I.V."/>
            <person name="Corradi N."/>
            <person name="Roux C."/>
            <person name="Martin F.M."/>
        </authorList>
    </citation>
    <scope>NUCLEOTIDE SEQUENCE [LARGE SCALE GENOMIC DNA]</scope>
    <source>
        <strain evidence="1 2">DAOM 194757</strain>
    </source>
</reference>
<comment type="caution">
    <text evidence="1">The sequence shown here is derived from an EMBL/GenBank/DDBJ whole genome shotgun (WGS) entry which is preliminary data.</text>
</comment>
<organism evidence="1 2">
    <name type="scientific">Gigaspora rosea</name>
    <dbReference type="NCBI Taxonomy" id="44941"/>
    <lineage>
        <taxon>Eukaryota</taxon>
        <taxon>Fungi</taxon>
        <taxon>Fungi incertae sedis</taxon>
        <taxon>Mucoromycota</taxon>
        <taxon>Glomeromycotina</taxon>
        <taxon>Glomeromycetes</taxon>
        <taxon>Diversisporales</taxon>
        <taxon>Gigasporaceae</taxon>
        <taxon>Gigaspora</taxon>
    </lineage>
</organism>
<evidence type="ECO:0000313" key="1">
    <source>
        <dbReference type="EMBL" id="RIB20605.1"/>
    </source>
</evidence>
<sequence>MLLSQPKIPEVGSEFLTVESLKEAAQQGAKVAGFAFSVSLSKLSHSKKGGHVSYILLQCIMGGEYRNNHKITDETRKRIKLNVKTALLLFQKVAYAKEMNIVEEAFGEVKKAAMKSRDPNYIENYLEEWKKNSEC</sequence>
<dbReference type="Proteomes" id="UP000266673">
    <property type="component" value="Unassembled WGS sequence"/>
</dbReference>
<dbReference type="EMBL" id="QKWP01000408">
    <property type="protein sequence ID" value="RIB20605.1"/>
    <property type="molecule type" value="Genomic_DNA"/>
</dbReference>
<keyword evidence="2" id="KW-1185">Reference proteome</keyword>